<dbReference type="PANTHER" id="PTHR10366">
    <property type="entry name" value="NAD DEPENDENT EPIMERASE/DEHYDRATASE"/>
    <property type="match status" value="1"/>
</dbReference>
<dbReference type="OMA" id="PGFIASW"/>
<name>M5X5N1_PRUPE</name>
<dbReference type="GO" id="GO:0016491">
    <property type="term" value="F:oxidoreductase activity"/>
    <property type="evidence" value="ECO:0007669"/>
    <property type="project" value="UniProtKB-KW"/>
</dbReference>
<evidence type="ECO:0000313" key="4">
    <source>
        <dbReference type="Proteomes" id="UP000006882"/>
    </source>
</evidence>
<dbReference type="Gene3D" id="3.40.50.720">
    <property type="entry name" value="NAD(P)-binding Rossmann-like Domain"/>
    <property type="match status" value="1"/>
</dbReference>
<dbReference type="SUPFAM" id="SSF51735">
    <property type="entry name" value="NAD(P)-binding Rossmann-fold domains"/>
    <property type="match status" value="1"/>
</dbReference>
<proteinExistence type="predicted"/>
<dbReference type="InterPro" id="IPR036291">
    <property type="entry name" value="NAD(P)-bd_dom_sf"/>
</dbReference>
<evidence type="ECO:0000313" key="3">
    <source>
        <dbReference type="EMBL" id="ONI20526.1"/>
    </source>
</evidence>
<dbReference type="HOGENOM" id="CLU_007383_9_4_1"/>
<reference evidence="3 4" key="1">
    <citation type="journal article" date="2013" name="Nat. Genet.">
        <title>The high-quality draft genome of peach (Prunus persica) identifies unique patterns of genetic diversity, domestication and genome evolution.</title>
        <authorList>
            <consortium name="International Peach Genome Initiative"/>
            <person name="Verde I."/>
            <person name="Abbott A.G."/>
            <person name="Scalabrin S."/>
            <person name="Jung S."/>
            <person name="Shu S."/>
            <person name="Marroni F."/>
            <person name="Zhebentyayeva T."/>
            <person name="Dettori M.T."/>
            <person name="Grimwood J."/>
            <person name="Cattonaro F."/>
            <person name="Zuccolo A."/>
            <person name="Rossini L."/>
            <person name="Jenkins J."/>
            <person name="Vendramin E."/>
            <person name="Meisel L.A."/>
            <person name="Decroocq V."/>
            <person name="Sosinski B."/>
            <person name="Prochnik S."/>
            <person name="Mitros T."/>
            <person name="Policriti A."/>
            <person name="Cipriani G."/>
            <person name="Dondini L."/>
            <person name="Ficklin S."/>
            <person name="Goodstein D.M."/>
            <person name="Xuan P."/>
            <person name="Del Fabbro C."/>
            <person name="Aramini V."/>
            <person name="Copetti D."/>
            <person name="Gonzalez S."/>
            <person name="Horner D.S."/>
            <person name="Falchi R."/>
            <person name="Lucas S."/>
            <person name="Mica E."/>
            <person name="Maldonado J."/>
            <person name="Lazzari B."/>
            <person name="Bielenberg D."/>
            <person name="Pirona R."/>
            <person name="Miculan M."/>
            <person name="Barakat A."/>
            <person name="Testolin R."/>
            <person name="Stella A."/>
            <person name="Tartarini S."/>
            <person name="Tonutti P."/>
            <person name="Arus P."/>
            <person name="Orellana A."/>
            <person name="Wells C."/>
            <person name="Main D."/>
            <person name="Vizzotto G."/>
            <person name="Silva H."/>
            <person name="Salamini F."/>
            <person name="Schmutz J."/>
            <person name="Morgante M."/>
            <person name="Rokhsar D.S."/>
        </authorList>
    </citation>
    <scope>NUCLEOTIDE SEQUENCE [LARGE SCALE GENOMIC DNA]</scope>
    <source>
        <strain evidence="4">cv. Nemared</strain>
    </source>
</reference>
<dbReference type="PANTHER" id="PTHR10366:SF852">
    <property type="entry name" value="CINNAMOYL-COA REDUCTASE CAD2"/>
    <property type="match status" value="1"/>
</dbReference>
<dbReference type="AlphaFoldDB" id="M5X5N1"/>
<gene>
    <name evidence="3" type="ORF">PRUPE_2G020800</name>
</gene>
<dbReference type="Gramene" id="ONI20526">
    <property type="protein sequence ID" value="ONI20526"/>
    <property type="gene ID" value="PRUPE_2G020800"/>
</dbReference>
<organism evidence="3 4">
    <name type="scientific">Prunus persica</name>
    <name type="common">Peach</name>
    <name type="synonym">Amygdalus persica</name>
    <dbReference type="NCBI Taxonomy" id="3760"/>
    <lineage>
        <taxon>Eukaryota</taxon>
        <taxon>Viridiplantae</taxon>
        <taxon>Streptophyta</taxon>
        <taxon>Embryophyta</taxon>
        <taxon>Tracheophyta</taxon>
        <taxon>Spermatophyta</taxon>
        <taxon>Magnoliopsida</taxon>
        <taxon>eudicotyledons</taxon>
        <taxon>Gunneridae</taxon>
        <taxon>Pentapetalae</taxon>
        <taxon>rosids</taxon>
        <taxon>fabids</taxon>
        <taxon>Rosales</taxon>
        <taxon>Rosaceae</taxon>
        <taxon>Amygdaloideae</taxon>
        <taxon>Amygdaleae</taxon>
        <taxon>Prunus</taxon>
    </lineage>
</organism>
<keyword evidence="1" id="KW-0521">NADP</keyword>
<dbReference type="EMBL" id="CM007652">
    <property type="protein sequence ID" value="ONI20526.1"/>
    <property type="molecule type" value="Genomic_DNA"/>
</dbReference>
<dbReference type="STRING" id="3760.M5X5N1"/>
<keyword evidence="4" id="KW-1185">Reference proteome</keyword>
<dbReference type="InterPro" id="IPR050425">
    <property type="entry name" value="NAD(P)_dehydrat-like"/>
</dbReference>
<evidence type="ECO:0000256" key="1">
    <source>
        <dbReference type="ARBA" id="ARBA00022857"/>
    </source>
</evidence>
<keyword evidence="2" id="KW-0560">Oxidoreductase</keyword>
<sequence length="90" mass="10094">MSIVNEVGRKALCVTGASGFIASWLLSKRVKYSVALTMLYDYPKKTEHLLSLEGAKERLQLFKADLLEEGFFDAVVDRREGVFSHSIAKI</sequence>
<dbReference type="Proteomes" id="UP000006882">
    <property type="component" value="Chromosome G2"/>
</dbReference>
<evidence type="ECO:0000256" key="2">
    <source>
        <dbReference type="ARBA" id="ARBA00023002"/>
    </source>
</evidence>
<dbReference type="eggNOG" id="KOG1502">
    <property type="taxonomic scope" value="Eukaryota"/>
</dbReference>
<evidence type="ECO:0008006" key="5">
    <source>
        <dbReference type="Google" id="ProtNLM"/>
    </source>
</evidence>
<accession>M5X5N1</accession>
<protein>
    <recommendedName>
        <fullName evidence="5">NAD(P)-binding domain-containing protein</fullName>
    </recommendedName>
</protein>